<evidence type="ECO:0000259" key="1">
    <source>
        <dbReference type="PROSITE" id="PS50914"/>
    </source>
</evidence>
<feature type="domain" description="BON" evidence="1">
    <location>
        <begin position="88"/>
        <end position="156"/>
    </location>
</feature>
<dbReference type="PANTHER" id="PTHR34606:SF15">
    <property type="entry name" value="BON DOMAIN-CONTAINING PROTEIN"/>
    <property type="match status" value="1"/>
</dbReference>
<dbReference type="PANTHER" id="PTHR34606">
    <property type="entry name" value="BON DOMAIN-CONTAINING PROTEIN"/>
    <property type="match status" value="1"/>
</dbReference>
<dbReference type="Proteomes" id="UP000612899">
    <property type="component" value="Unassembled WGS sequence"/>
</dbReference>
<dbReference type="EMBL" id="BONY01000004">
    <property type="protein sequence ID" value="GIH02822.1"/>
    <property type="molecule type" value="Genomic_DNA"/>
</dbReference>
<evidence type="ECO:0000313" key="3">
    <source>
        <dbReference type="Proteomes" id="UP000612899"/>
    </source>
</evidence>
<dbReference type="AlphaFoldDB" id="A0A8J3Q3I8"/>
<name>A0A8J3Q3I8_9ACTN</name>
<accession>A0A8J3Q3I8</accession>
<comment type="caution">
    <text evidence="2">The sequence shown here is derived from an EMBL/GenBank/DDBJ whole genome shotgun (WGS) entry which is preliminary data.</text>
</comment>
<proteinExistence type="predicted"/>
<sequence>MVGHMMQTTHQTDQDIQANVREELQYDPSCQARHLTVTSQGGTVKLSGEVTSLHDKLAAKRSAMRVRGVKAISDEMTVRSPGVSGDATDADITQAARHMLDWSSDVPAKSVKVAVHDHKATLSGTVAWGYQRDAALKAMTNLRGITAVRNEIVLDQAAAATPAKTAIVAALQRNAQLDPQSINVDVNGHDLVLRGNVRTFAEYREAEHTVWNAAGVTSVQNNLVVTS</sequence>
<dbReference type="InterPro" id="IPR051686">
    <property type="entry name" value="Lipoprotein_DolP"/>
</dbReference>
<dbReference type="SMART" id="SM00749">
    <property type="entry name" value="BON"/>
    <property type="match status" value="3"/>
</dbReference>
<reference evidence="2" key="1">
    <citation type="submission" date="2021-01" db="EMBL/GenBank/DDBJ databases">
        <title>Whole genome shotgun sequence of Rhizocola hellebori NBRC 109834.</title>
        <authorList>
            <person name="Komaki H."/>
            <person name="Tamura T."/>
        </authorList>
    </citation>
    <scope>NUCLEOTIDE SEQUENCE</scope>
    <source>
        <strain evidence="2">NBRC 109834</strain>
    </source>
</reference>
<gene>
    <name evidence="2" type="ORF">Rhe02_08890</name>
</gene>
<dbReference type="Gene3D" id="3.30.1340.30">
    <property type="match status" value="3"/>
</dbReference>
<feature type="domain" description="BON" evidence="1">
    <location>
        <begin position="12"/>
        <end position="80"/>
    </location>
</feature>
<evidence type="ECO:0000313" key="2">
    <source>
        <dbReference type="EMBL" id="GIH02822.1"/>
    </source>
</evidence>
<feature type="domain" description="BON" evidence="1">
    <location>
        <begin position="159"/>
        <end position="227"/>
    </location>
</feature>
<organism evidence="2 3">
    <name type="scientific">Rhizocola hellebori</name>
    <dbReference type="NCBI Taxonomy" id="1392758"/>
    <lineage>
        <taxon>Bacteria</taxon>
        <taxon>Bacillati</taxon>
        <taxon>Actinomycetota</taxon>
        <taxon>Actinomycetes</taxon>
        <taxon>Micromonosporales</taxon>
        <taxon>Micromonosporaceae</taxon>
        <taxon>Rhizocola</taxon>
    </lineage>
</organism>
<dbReference type="Pfam" id="PF04972">
    <property type="entry name" value="BON"/>
    <property type="match status" value="3"/>
</dbReference>
<protein>
    <recommendedName>
        <fullName evidence="1">BON domain-containing protein</fullName>
    </recommendedName>
</protein>
<dbReference type="InterPro" id="IPR007055">
    <property type="entry name" value="BON_dom"/>
</dbReference>
<keyword evidence="3" id="KW-1185">Reference proteome</keyword>
<dbReference type="InterPro" id="IPR014004">
    <property type="entry name" value="Transpt-assoc_nodulatn_dom_bac"/>
</dbReference>
<dbReference type="PROSITE" id="PS50914">
    <property type="entry name" value="BON"/>
    <property type="match status" value="3"/>
</dbReference>